<dbReference type="InterPro" id="IPR025483">
    <property type="entry name" value="Lipase_euk"/>
</dbReference>
<keyword evidence="12" id="KW-1185">Reference proteome</keyword>
<feature type="active site" description="Charge relay system" evidence="8">
    <location>
        <position position="385"/>
    </location>
</feature>
<name>A0ABD1ERR9_HYPHA</name>
<feature type="chain" id="PRO_5044828054" description="Lipase" evidence="9">
    <location>
        <begin position="22"/>
        <end position="410"/>
    </location>
</feature>
<dbReference type="AlphaFoldDB" id="A0ABD1ERR9"/>
<dbReference type="Gene3D" id="3.40.50.1820">
    <property type="entry name" value="alpha/beta hydrolase"/>
    <property type="match status" value="1"/>
</dbReference>
<keyword evidence="3 7" id="KW-0378">Hydrolase</keyword>
<dbReference type="SUPFAM" id="SSF53474">
    <property type="entry name" value="alpha/beta-Hydrolases"/>
    <property type="match status" value="1"/>
</dbReference>
<feature type="signal peptide" evidence="9">
    <location>
        <begin position="1"/>
        <end position="21"/>
    </location>
</feature>
<evidence type="ECO:0000256" key="3">
    <source>
        <dbReference type="ARBA" id="ARBA00022801"/>
    </source>
</evidence>
<evidence type="ECO:0000256" key="4">
    <source>
        <dbReference type="ARBA" id="ARBA00022963"/>
    </source>
</evidence>
<organism evidence="11 12">
    <name type="scientific">Hypothenemus hampei</name>
    <name type="common">Coffee berry borer</name>
    <dbReference type="NCBI Taxonomy" id="57062"/>
    <lineage>
        <taxon>Eukaryota</taxon>
        <taxon>Metazoa</taxon>
        <taxon>Ecdysozoa</taxon>
        <taxon>Arthropoda</taxon>
        <taxon>Hexapoda</taxon>
        <taxon>Insecta</taxon>
        <taxon>Pterygota</taxon>
        <taxon>Neoptera</taxon>
        <taxon>Endopterygota</taxon>
        <taxon>Coleoptera</taxon>
        <taxon>Polyphaga</taxon>
        <taxon>Cucujiformia</taxon>
        <taxon>Curculionidae</taxon>
        <taxon>Scolytinae</taxon>
        <taxon>Hypothenemus</taxon>
    </lineage>
</organism>
<evidence type="ECO:0000259" key="10">
    <source>
        <dbReference type="Pfam" id="PF04083"/>
    </source>
</evidence>
<dbReference type="GO" id="GO:0016787">
    <property type="term" value="F:hydrolase activity"/>
    <property type="evidence" value="ECO:0007669"/>
    <property type="project" value="UniProtKB-KW"/>
</dbReference>
<comment type="similarity">
    <text evidence="1 7">Belongs to the AB hydrolase superfamily. Lipase family.</text>
</comment>
<comment type="caution">
    <text evidence="11">The sequence shown here is derived from an EMBL/GenBank/DDBJ whole genome shotgun (WGS) entry which is preliminary data.</text>
</comment>
<dbReference type="Pfam" id="PF04083">
    <property type="entry name" value="Abhydro_lipase"/>
    <property type="match status" value="1"/>
</dbReference>
<keyword evidence="5" id="KW-0443">Lipid metabolism</keyword>
<dbReference type="PANTHER" id="PTHR11005">
    <property type="entry name" value="LYSOSOMAL ACID LIPASE-RELATED"/>
    <property type="match status" value="1"/>
</dbReference>
<dbReference type="InterPro" id="IPR029058">
    <property type="entry name" value="AB_hydrolase_fold"/>
</dbReference>
<evidence type="ECO:0000256" key="1">
    <source>
        <dbReference type="ARBA" id="ARBA00010701"/>
    </source>
</evidence>
<dbReference type="InterPro" id="IPR006693">
    <property type="entry name" value="AB_hydrolase_lipase"/>
</dbReference>
<feature type="active site" description="Nucleophile" evidence="8">
    <location>
        <position position="183"/>
    </location>
</feature>
<keyword evidence="6" id="KW-0325">Glycoprotein</keyword>
<proteinExistence type="inferred from homology"/>
<evidence type="ECO:0000256" key="5">
    <source>
        <dbReference type="ARBA" id="ARBA00023098"/>
    </source>
</evidence>
<dbReference type="PIRSF" id="PIRSF000862">
    <property type="entry name" value="Steryl_ester_lip"/>
    <property type="match status" value="1"/>
</dbReference>
<dbReference type="GO" id="GO:0016042">
    <property type="term" value="P:lipid catabolic process"/>
    <property type="evidence" value="ECO:0007669"/>
    <property type="project" value="UniProtKB-KW"/>
</dbReference>
<reference evidence="11 12" key="1">
    <citation type="submission" date="2024-05" db="EMBL/GenBank/DDBJ databases">
        <title>Genetic variation in Jamaican populations of the coffee berry borer (Hypothenemus hampei).</title>
        <authorList>
            <person name="Errbii M."/>
            <person name="Myrie A."/>
        </authorList>
    </citation>
    <scope>NUCLEOTIDE SEQUENCE [LARGE SCALE GENOMIC DNA]</scope>
    <source>
        <strain evidence="11">JA-Hopewell-2020-01-JO</strain>
        <tissue evidence="11">Whole body</tissue>
    </source>
</reference>
<evidence type="ECO:0000256" key="2">
    <source>
        <dbReference type="ARBA" id="ARBA00022729"/>
    </source>
</evidence>
<evidence type="ECO:0000256" key="6">
    <source>
        <dbReference type="ARBA" id="ARBA00023180"/>
    </source>
</evidence>
<accession>A0ABD1ERR9</accession>
<evidence type="ECO:0000256" key="9">
    <source>
        <dbReference type="SAM" id="SignalP"/>
    </source>
</evidence>
<dbReference type="FunFam" id="3.40.50.1820:FF:000057">
    <property type="entry name" value="Lipase"/>
    <property type="match status" value="1"/>
</dbReference>
<dbReference type="Proteomes" id="UP001566132">
    <property type="component" value="Unassembled WGS sequence"/>
</dbReference>
<dbReference type="EMBL" id="JBDJPC010000006">
    <property type="protein sequence ID" value="KAL1497782.1"/>
    <property type="molecule type" value="Genomic_DNA"/>
</dbReference>
<sequence length="410" mass="47495">MPFCTWLLILFFLECLILIRARNYSFVCNEIEAYMDNPENNSKCWFDPDVYADPVQRALNHGFLLKKHNVRTEDGWILTLFRLKNLKHSGQKNVIFLQHGLAADATCFMANGNNSLAFILAEEGYDVWMGNYRGTEFSSHQTLTPLNKKYWDFSLTELSIDLAAVIQFVHTKTKRKILYIGHSMGGTGGVIYLSTRPEEAKNYISHTILIQPAIFMSHTVGFFTLENIKTYYGLLQTMDYMNLNLYFSSNPDENLIFNICVRSLADIKFCINLFDKILGTSMYPISPPKLPMALLAIRGVIYKLILHFSQILHSGEFKMFDYGTKGNLQVYNSTKPPFFDITKIPTSVSWIYGETDALVPKRDILENFEKYRKPNWDIYGIPYNHGYFLFDEQVSKRFSNLLLKLIRKHI</sequence>
<feature type="domain" description="Partial AB-hydrolase lipase" evidence="10">
    <location>
        <begin position="58"/>
        <end position="112"/>
    </location>
</feature>
<evidence type="ECO:0000313" key="11">
    <source>
        <dbReference type="EMBL" id="KAL1497782.1"/>
    </source>
</evidence>
<evidence type="ECO:0000256" key="8">
    <source>
        <dbReference type="PIRSR" id="PIRSR000862-1"/>
    </source>
</evidence>
<keyword evidence="4 7" id="KW-0442">Lipid degradation</keyword>
<evidence type="ECO:0000313" key="12">
    <source>
        <dbReference type="Proteomes" id="UP001566132"/>
    </source>
</evidence>
<evidence type="ECO:0000256" key="7">
    <source>
        <dbReference type="PIRNR" id="PIRNR000862"/>
    </source>
</evidence>
<gene>
    <name evidence="11" type="ORF">ABEB36_008680</name>
</gene>
<feature type="active site" description="Charge relay system" evidence="8">
    <location>
        <position position="356"/>
    </location>
</feature>
<protein>
    <recommendedName>
        <fullName evidence="7">Lipase</fullName>
    </recommendedName>
</protein>
<keyword evidence="2 9" id="KW-0732">Signal</keyword>